<organism evidence="8 9">
    <name type="scientific">Nakamurella alba</name>
    <dbReference type="NCBI Taxonomy" id="2665158"/>
    <lineage>
        <taxon>Bacteria</taxon>
        <taxon>Bacillati</taxon>
        <taxon>Actinomycetota</taxon>
        <taxon>Actinomycetes</taxon>
        <taxon>Nakamurellales</taxon>
        <taxon>Nakamurellaceae</taxon>
        <taxon>Nakamurella</taxon>
    </lineage>
</organism>
<evidence type="ECO:0000256" key="3">
    <source>
        <dbReference type="ARBA" id="ARBA00023082"/>
    </source>
</evidence>
<sequence length="180" mass="20274">MHRIAAHRVGGDVPEFEQFVAERGHGWQRYARALTGNDVAAQDLVQSVLLKAYRQWRRITAMEFPDAYVRRMLTSTFLDGKRRRSDSEVLLAELPEPGPAAPDPAIRVTDRDSLRRALATLSDRQRAVVVLRYLEDLPDAEIAAELGCSEATVRSHAAQGRARFRDALLALDHDRTEESL</sequence>
<dbReference type="GO" id="GO:0016987">
    <property type="term" value="F:sigma factor activity"/>
    <property type="evidence" value="ECO:0007669"/>
    <property type="project" value="UniProtKB-KW"/>
</dbReference>
<dbReference type="AlphaFoldDB" id="A0A7K1FNF8"/>
<dbReference type="InterPro" id="IPR013325">
    <property type="entry name" value="RNA_pol_sigma_r2"/>
</dbReference>
<dbReference type="PANTHER" id="PTHR43133">
    <property type="entry name" value="RNA POLYMERASE ECF-TYPE SIGMA FACTO"/>
    <property type="match status" value="1"/>
</dbReference>
<keyword evidence="9" id="KW-1185">Reference proteome</keyword>
<evidence type="ECO:0000259" key="7">
    <source>
        <dbReference type="Pfam" id="PF08281"/>
    </source>
</evidence>
<dbReference type="SUPFAM" id="SSF88946">
    <property type="entry name" value="Sigma2 domain of RNA polymerase sigma factors"/>
    <property type="match status" value="1"/>
</dbReference>
<evidence type="ECO:0000256" key="5">
    <source>
        <dbReference type="ARBA" id="ARBA00023163"/>
    </source>
</evidence>
<keyword evidence="4" id="KW-0238">DNA-binding</keyword>
<proteinExistence type="inferred from homology"/>
<name>A0A7K1FNF8_9ACTN</name>
<evidence type="ECO:0000256" key="2">
    <source>
        <dbReference type="ARBA" id="ARBA00023015"/>
    </source>
</evidence>
<dbReference type="PANTHER" id="PTHR43133:SF50">
    <property type="entry name" value="ECF RNA POLYMERASE SIGMA FACTOR SIGM"/>
    <property type="match status" value="1"/>
</dbReference>
<dbReference type="NCBIfam" id="TIGR02983">
    <property type="entry name" value="SigE-fam_strep"/>
    <property type="match status" value="1"/>
</dbReference>
<dbReference type="InterPro" id="IPR007627">
    <property type="entry name" value="RNA_pol_sigma70_r2"/>
</dbReference>
<protein>
    <submittedName>
        <fullName evidence="8">SigE family RNA polymerase sigma factor</fullName>
    </submittedName>
</protein>
<feature type="domain" description="RNA polymerase sigma factor 70 region 4 type 2" evidence="7">
    <location>
        <begin position="112"/>
        <end position="163"/>
    </location>
</feature>
<feature type="domain" description="RNA polymerase sigma-70 region 2" evidence="6">
    <location>
        <begin position="29"/>
        <end position="85"/>
    </location>
</feature>
<accession>A0A7K1FNF8</accession>
<dbReference type="Gene3D" id="1.10.10.10">
    <property type="entry name" value="Winged helix-like DNA-binding domain superfamily/Winged helix DNA-binding domain"/>
    <property type="match status" value="1"/>
</dbReference>
<evidence type="ECO:0000256" key="4">
    <source>
        <dbReference type="ARBA" id="ARBA00023125"/>
    </source>
</evidence>
<dbReference type="EMBL" id="WLYK01000005">
    <property type="protein sequence ID" value="MTD14763.1"/>
    <property type="molecule type" value="Genomic_DNA"/>
</dbReference>
<keyword evidence="5" id="KW-0804">Transcription</keyword>
<dbReference type="InterPro" id="IPR013324">
    <property type="entry name" value="RNA_pol_sigma_r3/r4-like"/>
</dbReference>
<evidence type="ECO:0000313" key="9">
    <source>
        <dbReference type="Proteomes" id="UP000460221"/>
    </source>
</evidence>
<dbReference type="Pfam" id="PF08281">
    <property type="entry name" value="Sigma70_r4_2"/>
    <property type="match status" value="1"/>
</dbReference>
<evidence type="ECO:0000259" key="6">
    <source>
        <dbReference type="Pfam" id="PF04542"/>
    </source>
</evidence>
<dbReference type="GO" id="GO:0006352">
    <property type="term" value="P:DNA-templated transcription initiation"/>
    <property type="evidence" value="ECO:0007669"/>
    <property type="project" value="InterPro"/>
</dbReference>
<dbReference type="InterPro" id="IPR036388">
    <property type="entry name" value="WH-like_DNA-bd_sf"/>
</dbReference>
<reference evidence="8 9" key="1">
    <citation type="submission" date="2019-11" db="EMBL/GenBank/DDBJ databases">
        <authorList>
            <person name="Jiang L.-Q."/>
        </authorList>
    </citation>
    <scope>NUCLEOTIDE SEQUENCE [LARGE SCALE GENOMIC DNA]</scope>
    <source>
        <strain evidence="8 9">YIM 132087</strain>
    </source>
</reference>
<comment type="similarity">
    <text evidence="1">Belongs to the sigma-70 factor family. ECF subfamily.</text>
</comment>
<evidence type="ECO:0000256" key="1">
    <source>
        <dbReference type="ARBA" id="ARBA00010641"/>
    </source>
</evidence>
<keyword evidence="3" id="KW-0731">Sigma factor</keyword>
<dbReference type="Pfam" id="PF04542">
    <property type="entry name" value="Sigma70_r2"/>
    <property type="match status" value="1"/>
</dbReference>
<dbReference type="InterPro" id="IPR014284">
    <property type="entry name" value="RNA_pol_sigma-70_dom"/>
</dbReference>
<dbReference type="InterPro" id="IPR039425">
    <property type="entry name" value="RNA_pol_sigma-70-like"/>
</dbReference>
<gene>
    <name evidence="8" type="ORF">GIS00_12515</name>
</gene>
<dbReference type="GO" id="GO:0003677">
    <property type="term" value="F:DNA binding"/>
    <property type="evidence" value="ECO:0007669"/>
    <property type="project" value="UniProtKB-KW"/>
</dbReference>
<dbReference type="Gene3D" id="1.10.1740.10">
    <property type="match status" value="1"/>
</dbReference>
<dbReference type="InterPro" id="IPR013249">
    <property type="entry name" value="RNA_pol_sigma70_r4_t2"/>
</dbReference>
<dbReference type="CDD" id="cd06171">
    <property type="entry name" value="Sigma70_r4"/>
    <property type="match status" value="1"/>
</dbReference>
<dbReference type="SUPFAM" id="SSF88659">
    <property type="entry name" value="Sigma3 and sigma4 domains of RNA polymerase sigma factors"/>
    <property type="match status" value="1"/>
</dbReference>
<dbReference type="Proteomes" id="UP000460221">
    <property type="component" value="Unassembled WGS sequence"/>
</dbReference>
<dbReference type="NCBIfam" id="TIGR02937">
    <property type="entry name" value="sigma70-ECF"/>
    <property type="match status" value="1"/>
</dbReference>
<evidence type="ECO:0000313" key="8">
    <source>
        <dbReference type="EMBL" id="MTD14763.1"/>
    </source>
</evidence>
<keyword evidence="2" id="KW-0805">Transcription regulation</keyword>
<dbReference type="InterPro" id="IPR014325">
    <property type="entry name" value="RNA_pol_sigma-E_actinobac"/>
</dbReference>
<comment type="caution">
    <text evidence="8">The sequence shown here is derived from an EMBL/GenBank/DDBJ whole genome shotgun (WGS) entry which is preliminary data.</text>
</comment>